<dbReference type="EMBL" id="AMQM01002053">
    <property type="status" value="NOT_ANNOTATED_CDS"/>
    <property type="molecule type" value="Genomic_DNA"/>
</dbReference>
<reference evidence="4" key="1">
    <citation type="submission" date="2012-12" db="EMBL/GenBank/DDBJ databases">
        <authorList>
            <person name="Hellsten U."/>
            <person name="Grimwood J."/>
            <person name="Chapman J.A."/>
            <person name="Shapiro H."/>
            <person name="Aerts A."/>
            <person name="Otillar R.P."/>
            <person name="Terry A.Y."/>
            <person name="Boore J.L."/>
            <person name="Simakov O."/>
            <person name="Marletaz F."/>
            <person name="Cho S.-J."/>
            <person name="Edsinger-Gonzales E."/>
            <person name="Havlak P."/>
            <person name="Kuo D.-H."/>
            <person name="Larsson T."/>
            <person name="Lv J."/>
            <person name="Arendt D."/>
            <person name="Savage R."/>
            <person name="Osoegawa K."/>
            <person name="de Jong P."/>
            <person name="Lindberg D.R."/>
            <person name="Seaver E.C."/>
            <person name="Weisblat D.A."/>
            <person name="Putnam N.H."/>
            <person name="Grigoriev I.V."/>
            <person name="Rokhsar D.S."/>
        </authorList>
    </citation>
    <scope>NUCLEOTIDE SEQUENCE</scope>
</reference>
<dbReference type="CTD" id="20201023"/>
<proteinExistence type="predicted"/>
<dbReference type="AlphaFoldDB" id="T1EWS3"/>
<dbReference type="Proteomes" id="UP000015101">
    <property type="component" value="Unassembled WGS sequence"/>
</dbReference>
<dbReference type="EMBL" id="KB097700">
    <property type="protein sequence ID" value="ESN91403.1"/>
    <property type="molecule type" value="Genomic_DNA"/>
</dbReference>
<feature type="transmembrane region" description="Helical" evidence="1">
    <location>
        <begin position="253"/>
        <end position="271"/>
    </location>
</feature>
<sequence length="272" mass="31473">MSIFQLHRFLQIILKKYKNNITFNQARALKQETKSSYAHAEKTCPLNFESNNDDLYHDLISLKEIKYFTDSDLNMEITQGSILSVTLFCIKIYGLVNIIPSEVLKYLCVDDVMIALKNHCTENIEKKIKINAILNDIFDWSYKNGIIFSSSKTKAIVFSKKRDIVYFKLTYGNKQIQFENQIKYYNFSYLYIFPSIFKVLYNKKNLSHIGISDNEKVDSSGFQVTSEYQTMAHHSNGAGSRSSVKTSIQQQSLILACLFLLRLIVLLVLIFI</sequence>
<keyword evidence="4" id="KW-1185">Reference proteome</keyword>
<organism evidence="3 4">
    <name type="scientific">Helobdella robusta</name>
    <name type="common">Californian leech</name>
    <dbReference type="NCBI Taxonomy" id="6412"/>
    <lineage>
        <taxon>Eukaryota</taxon>
        <taxon>Metazoa</taxon>
        <taxon>Spiralia</taxon>
        <taxon>Lophotrochozoa</taxon>
        <taxon>Annelida</taxon>
        <taxon>Clitellata</taxon>
        <taxon>Hirudinea</taxon>
        <taxon>Rhynchobdellida</taxon>
        <taxon>Glossiphoniidae</taxon>
        <taxon>Helobdella</taxon>
    </lineage>
</organism>
<evidence type="ECO:0000256" key="1">
    <source>
        <dbReference type="SAM" id="Phobius"/>
    </source>
</evidence>
<dbReference type="InParanoid" id="T1EWS3"/>
<dbReference type="GeneID" id="20201023"/>
<keyword evidence="1" id="KW-1133">Transmembrane helix</keyword>
<dbReference type="EnsemblMetazoa" id="HelroT165433">
    <property type="protein sequence ID" value="HelroP165433"/>
    <property type="gene ID" value="HelroG165433"/>
</dbReference>
<protein>
    <submittedName>
        <fullName evidence="2 3">Uncharacterized protein</fullName>
    </submittedName>
</protein>
<evidence type="ECO:0000313" key="3">
    <source>
        <dbReference type="EnsemblMetazoa" id="HelroP165433"/>
    </source>
</evidence>
<gene>
    <name evidence="3" type="primary">20201023</name>
    <name evidence="2" type="ORF">HELRODRAFT_165433</name>
</gene>
<reference evidence="2 4" key="2">
    <citation type="journal article" date="2013" name="Nature">
        <title>Insights into bilaterian evolution from three spiralian genomes.</title>
        <authorList>
            <person name="Simakov O."/>
            <person name="Marletaz F."/>
            <person name="Cho S.J."/>
            <person name="Edsinger-Gonzales E."/>
            <person name="Havlak P."/>
            <person name="Hellsten U."/>
            <person name="Kuo D.H."/>
            <person name="Larsson T."/>
            <person name="Lv J."/>
            <person name="Arendt D."/>
            <person name="Savage R."/>
            <person name="Osoegawa K."/>
            <person name="de Jong P."/>
            <person name="Grimwood J."/>
            <person name="Chapman J.A."/>
            <person name="Shapiro H."/>
            <person name="Aerts A."/>
            <person name="Otillar R.P."/>
            <person name="Terry A.Y."/>
            <person name="Boore J.L."/>
            <person name="Grigoriev I.V."/>
            <person name="Lindberg D.R."/>
            <person name="Seaver E.C."/>
            <person name="Weisblat D.A."/>
            <person name="Putnam N.H."/>
            <person name="Rokhsar D.S."/>
        </authorList>
    </citation>
    <scope>NUCLEOTIDE SEQUENCE</scope>
</reference>
<name>T1EWS3_HELRO</name>
<evidence type="ECO:0000313" key="2">
    <source>
        <dbReference type="EMBL" id="ESN91403.1"/>
    </source>
</evidence>
<accession>T1EWS3</accession>
<dbReference type="KEGG" id="hro:HELRODRAFT_165433"/>
<dbReference type="OrthoDB" id="6597836at2759"/>
<dbReference type="RefSeq" id="XP_009030260.1">
    <property type="nucleotide sequence ID" value="XM_009032012.1"/>
</dbReference>
<dbReference type="STRING" id="6412.T1EWS3"/>
<evidence type="ECO:0000313" key="4">
    <source>
        <dbReference type="Proteomes" id="UP000015101"/>
    </source>
</evidence>
<reference evidence="3" key="3">
    <citation type="submission" date="2015-06" db="UniProtKB">
        <authorList>
            <consortium name="EnsemblMetazoa"/>
        </authorList>
    </citation>
    <scope>IDENTIFICATION</scope>
</reference>
<keyword evidence="1" id="KW-0472">Membrane</keyword>
<dbReference type="HOGENOM" id="CLU_1024075_0_0_1"/>
<keyword evidence="1" id="KW-0812">Transmembrane</keyword>